<dbReference type="RefSeq" id="XP_062645667.1">
    <property type="nucleotide sequence ID" value="XM_062794810.1"/>
</dbReference>
<protein>
    <submittedName>
        <fullName evidence="1">Uncharacterized protein</fullName>
    </submittedName>
</protein>
<dbReference type="GeneID" id="87831579"/>
<dbReference type="Proteomes" id="UP001302602">
    <property type="component" value="Unassembled WGS sequence"/>
</dbReference>
<reference evidence="1" key="1">
    <citation type="journal article" date="2023" name="Mol. Phylogenet. Evol.">
        <title>Genome-scale phylogeny and comparative genomics of the fungal order Sordariales.</title>
        <authorList>
            <person name="Hensen N."/>
            <person name="Bonometti L."/>
            <person name="Westerberg I."/>
            <person name="Brannstrom I.O."/>
            <person name="Guillou S."/>
            <person name="Cros-Aarteil S."/>
            <person name="Calhoun S."/>
            <person name="Haridas S."/>
            <person name="Kuo A."/>
            <person name="Mondo S."/>
            <person name="Pangilinan J."/>
            <person name="Riley R."/>
            <person name="LaButti K."/>
            <person name="Andreopoulos B."/>
            <person name="Lipzen A."/>
            <person name="Chen C."/>
            <person name="Yan M."/>
            <person name="Daum C."/>
            <person name="Ng V."/>
            <person name="Clum A."/>
            <person name="Steindorff A."/>
            <person name="Ohm R.A."/>
            <person name="Martin F."/>
            <person name="Silar P."/>
            <person name="Natvig D.O."/>
            <person name="Lalanne C."/>
            <person name="Gautier V."/>
            <person name="Ament-Velasquez S.L."/>
            <person name="Kruys A."/>
            <person name="Hutchinson M.I."/>
            <person name="Powell A.J."/>
            <person name="Barry K."/>
            <person name="Miller A.N."/>
            <person name="Grigoriev I.V."/>
            <person name="Debuchy R."/>
            <person name="Gladieux P."/>
            <person name="Hiltunen Thoren M."/>
            <person name="Johannesson H."/>
        </authorList>
    </citation>
    <scope>NUCLEOTIDE SEQUENCE</scope>
    <source>
        <strain evidence="1">CBS 731.68</strain>
    </source>
</reference>
<evidence type="ECO:0000313" key="1">
    <source>
        <dbReference type="EMBL" id="KAK4121896.1"/>
    </source>
</evidence>
<sequence>MRILDTCALLNSRLAHCIAIRIAALGSLVTGRLPAYAGCTEKAEAAVHANLDDPDSFVHHLKVVDPANEGDVMAYAKWELYPNGRSKESLEKLNELLSDEDKSVDRYGALREAAHERSEQGRNLYRHYGSRGMQTVVFKLEKYELSGVEKMTEMIRYPTASGKKTKPKAD</sequence>
<proteinExistence type="predicted"/>
<organism evidence="1 2">
    <name type="scientific">Parathielavia appendiculata</name>
    <dbReference type="NCBI Taxonomy" id="2587402"/>
    <lineage>
        <taxon>Eukaryota</taxon>
        <taxon>Fungi</taxon>
        <taxon>Dikarya</taxon>
        <taxon>Ascomycota</taxon>
        <taxon>Pezizomycotina</taxon>
        <taxon>Sordariomycetes</taxon>
        <taxon>Sordariomycetidae</taxon>
        <taxon>Sordariales</taxon>
        <taxon>Chaetomiaceae</taxon>
        <taxon>Parathielavia</taxon>
    </lineage>
</organism>
<dbReference type="EMBL" id="MU853232">
    <property type="protein sequence ID" value="KAK4121896.1"/>
    <property type="molecule type" value="Genomic_DNA"/>
</dbReference>
<gene>
    <name evidence="1" type="ORF">N657DRAFT_657419</name>
</gene>
<accession>A0AAN6Z1H4</accession>
<reference evidence="1" key="2">
    <citation type="submission" date="2023-05" db="EMBL/GenBank/DDBJ databases">
        <authorList>
            <consortium name="Lawrence Berkeley National Laboratory"/>
            <person name="Steindorff A."/>
            <person name="Hensen N."/>
            <person name="Bonometti L."/>
            <person name="Westerberg I."/>
            <person name="Brannstrom I.O."/>
            <person name="Guillou S."/>
            <person name="Cros-Aarteil S."/>
            <person name="Calhoun S."/>
            <person name="Haridas S."/>
            <person name="Kuo A."/>
            <person name="Mondo S."/>
            <person name="Pangilinan J."/>
            <person name="Riley R."/>
            <person name="Labutti K."/>
            <person name="Andreopoulos B."/>
            <person name="Lipzen A."/>
            <person name="Chen C."/>
            <person name="Yanf M."/>
            <person name="Daum C."/>
            <person name="Ng V."/>
            <person name="Clum A."/>
            <person name="Ohm R."/>
            <person name="Martin F."/>
            <person name="Silar P."/>
            <person name="Natvig D."/>
            <person name="Lalanne C."/>
            <person name="Gautier V."/>
            <person name="Ament-Velasquez S.L."/>
            <person name="Kruys A."/>
            <person name="Hutchinson M.I."/>
            <person name="Powell A.J."/>
            <person name="Barry K."/>
            <person name="Miller A.N."/>
            <person name="Grigoriev I.V."/>
            <person name="Debuchy R."/>
            <person name="Gladieux P."/>
            <person name="Thoren M.H."/>
            <person name="Johannesson H."/>
        </authorList>
    </citation>
    <scope>NUCLEOTIDE SEQUENCE</scope>
    <source>
        <strain evidence="1">CBS 731.68</strain>
    </source>
</reference>
<comment type="caution">
    <text evidence="1">The sequence shown here is derived from an EMBL/GenBank/DDBJ whole genome shotgun (WGS) entry which is preliminary data.</text>
</comment>
<dbReference type="AlphaFoldDB" id="A0AAN6Z1H4"/>
<keyword evidence="2" id="KW-1185">Reference proteome</keyword>
<name>A0AAN6Z1H4_9PEZI</name>
<evidence type="ECO:0000313" key="2">
    <source>
        <dbReference type="Proteomes" id="UP001302602"/>
    </source>
</evidence>